<evidence type="ECO:0000313" key="1">
    <source>
        <dbReference type="EMBL" id="BAU95079.1"/>
    </source>
</evidence>
<name>A0A160PMS4_9CORY</name>
<dbReference type="AlphaFoldDB" id="A0A160PMS4"/>
<keyword evidence="2" id="KW-1185">Reference proteome</keyword>
<evidence type="ECO:0000313" key="2">
    <source>
        <dbReference type="Proteomes" id="UP000218244"/>
    </source>
</evidence>
<proteinExistence type="predicted"/>
<dbReference type="EMBL" id="AP017369">
    <property type="protein sequence ID" value="BAU95079.1"/>
    <property type="molecule type" value="Genomic_DNA"/>
</dbReference>
<organism evidence="1 2">
    <name type="scientific">Corynebacterium suranareeae</name>
    <dbReference type="NCBI Taxonomy" id="2506452"/>
    <lineage>
        <taxon>Bacteria</taxon>
        <taxon>Bacillati</taxon>
        <taxon>Actinomycetota</taxon>
        <taxon>Actinomycetes</taxon>
        <taxon>Mycobacteriales</taxon>
        <taxon>Corynebacteriaceae</taxon>
        <taxon>Corynebacterium</taxon>
    </lineage>
</organism>
<reference evidence="1 2" key="1">
    <citation type="submission" date="2016-02" db="EMBL/GenBank/DDBJ databases">
        <title>Corynebacterium glutamicum N24 whole genome sequencing project.</title>
        <authorList>
            <person name="Matsutani M."/>
            <person name="Nangtapong N."/>
            <person name="Yakushi T."/>
            <person name="Matsushita K."/>
        </authorList>
    </citation>
    <scope>NUCLEOTIDE SEQUENCE [LARGE SCALE GENOMIC DNA]</scope>
    <source>
        <strain evidence="1 2">N24</strain>
    </source>
</reference>
<protein>
    <submittedName>
        <fullName evidence="1">Uncharacterized protein</fullName>
    </submittedName>
</protein>
<dbReference type="Proteomes" id="UP000218244">
    <property type="component" value="Chromosome"/>
</dbReference>
<accession>A0A160PMS4</accession>
<dbReference type="KEGG" id="csur:N24_0817"/>
<sequence>MLNHYEPKEIRAGYFADFGNQMASFPVQLGMRINLPHATELAHELCMLPTPAVPQLPSETGAHFDIHQALTRSLAAYAHNLKLLAQTAENLGTGALKSLDEIQSTDDLLAHALEQLT</sequence>
<gene>
    <name evidence="1" type="ORF">N24_0817</name>
</gene>